<accession>A0A4Y2DXE5</accession>
<dbReference type="Proteomes" id="UP000499080">
    <property type="component" value="Unassembled WGS sequence"/>
</dbReference>
<evidence type="ECO:0000313" key="1">
    <source>
        <dbReference type="EMBL" id="GBM21421.1"/>
    </source>
</evidence>
<gene>
    <name evidence="1" type="ORF">AVEN_147903_1</name>
</gene>
<reference evidence="1 2" key="1">
    <citation type="journal article" date="2019" name="Sci. Rep.">
        <title>Orb-weaving spider Araneus ventricosus genome elucidates the spidroin gene catalogue.</title>
        <authorList>
            <person name="Kono N."/>
            <person name="Nakamura H."/>
            <person name="Ohtoshi R."/>
            <person name="Moran D.A.P."/>
            <person name="Shinohara A."/>
            <person name="Yoshida Y."/>
            <person name="Fujiwara M."/>
            <person name="Mori M."/>
            <person name="Tomita M."/>
            <person name="Arakawa K."/>
        </authorList>
    </citation>
    <scope>NUCLEOTIDE SEQUENCE [LARGE SCALE GENOMIC DNA]</scope>
</reference>
<name>A0A4Y2DXE5_ARAVE</name>
<protein>
    <submittedName>
        <fullName evidence="1">Uncharacterized protein</fullName>
    </submittedName>
</protein>
<keyword evidence="2" id="KW-1185">Reference proteome</keyword>
<dbReference type="EMBL" id="BGPR01000459">
    <property type="protein sequence ID" value="GBM21421.1"/>
    <property type="molecule type" value="Genomic_DNA"/>
</dbReference>
<sequence>MDISSDVEIFKVEHYFNSDRGILIRGTDFPIPIPLRRHYTTWCQIVGNVTDKCVQYGRSAEMPALWEDASGRIGSNFYSKICFKIFVNDMIYAYIEAVNIYIMHAVE</sequence>
<proteinExistence type="predicted"/>
<comment type="caution">
    <text evidence="1">The sequence shown here is derived from an EMBL/GenBank/DDBJ whole genome shotgun (WGS) entry which is preliminary data.</text>
</comment>
<dbReference type="AlphaFoldDB" id="A0A4Y2DXE5"/>
<organism evidence="1 2">
    <name type="scientific">Araneus ventricosus</name>
    <name type="common">Orbweaver spider</name>
    <name type="synonym">Epeira ventricosa</name>
    <dbReference type="NCBI Taxonomy" id="182803"/>
    <lineage>
        <taxon>Eukaryota</taxon>
        <taxon>Metazoa</taxon>
        <taxon>Ecdysozoa</taxon>
        <taxon>Arthropoda</taxon>
        <taxon>Chelicerata</taxon>
        <taxon>Arachnida</taxon>
        <taxon>Araneae</taxon>
        <taxon>Araneomorphae</taxon>
        <taxon>Entelegynae</taxon>
        <taxon>Araneoidea</taxon>
        <taxon>Araneidae</taxon>
        <taxon>Araneus</taxon>
    </lineage>
</organism>
<evidence type="ECO:0000313" key="2">
    <source>
        <dbReference type="Proteomes" id="UP000499080"/>
    </source>
</evidence>